<feature type="domain" description="4Fe-4S Mo/W bis-MGD-type" evidence="9">
    <location>
        <begin position="15"/>
        <end position="71"/>
    </location>
</feature>
<evidence type="ECO:0000256" key="1">
    <source>
        <dbReference type="ARBA" id="ARBA00001966"/>
    </source>
</evidence>
<dbReference type="Gene3D" id="3.30.200.210">
    <property type="match status" value="1"/>
</dbReference>
<dbReference type="GO" id="GO:0030313">
    <property type="term" value="C:cell envelope"/>
    <property type="evidence" value="ECO:0007669"/>
    <property type="project" value="UniProtKB-SubCell"/>
</dbReference>
<organism evidence="10 11">
    <name type="scientific">Aminobacter aminovorans</name>
    <name type="common">Chelatobacter heintzii</name>
    <dbReference type="NCBI Taxonomy" id="83263"/>
    <lineage>
        <taxon>Bacteria</taxon>
        <taxon>Pseudomonadati</taxon>
        <taxon>Pseudomonadota</taxon>
        <taxon>Alphaproteobacteria</taxon>
        <taxon>Hyphomicrobiales</taxon>
        <taxon>Phyllobacteriaceae</taxon>
        <taxon>Aminobacter</taxon>
    </lineage>
</organism>
<dbReference type="Proteomes" id="UP000254701">
    <property type="component" value="Unassembled WGS sequence"/>
</dbReference>
<dbReference type="SUPFAM" id="SSF53706">
    <property type="entry name" value="Formate dehydrogenase/DMSO reductase, domains 1-3"/>
    <property type="match status" value="1"/>
</dbReference>
<evidence type="ECO:0000259" key="9">
    <source>
        <dbReference type="PROSITE" id="PS51669"/>
    </source>
</evidence>
<evidence type="ECO:0000256" key="7">
    <source>
        <dbReference type="ARBA" id="ARBA00023004"/>
    </source>
</evidence>
<comment type="cofactor">
    <cofactor evidence="1">
        <name>[4Fe-4S] cluster</name>
        <dbReference type="ChEBI" id="CHEBI:49883"/>
    </cofactor>
</comment>
<reference evidence="10 11" key="1">
    <citation type="submission" date="2018-06" db="EMBL/GenBank/DDBJ databases">
        <authorList>
            <consortium name="Pathogen Informatics"/>
            <person name="Doyle S."/>
        </authorList>
    </citation>
    <scope>NUCLEOTIDE SEQUENCE [LARGE SCALE GENOMIC DNA]</scope>
    <source>
        <strain evidence="10 11">NCTC10684</strain>
    </source>
</reference>
<dbReference type="PANTHER" id="PTHR43598">
    <property type="entry name" value="TUNGSTEN-CONTAINING FORMYLMETHANOFURAN DEHYDROGENASE 2 SUBUNIT B"/>
    <property type="match status" value="1"/>
</dbReference>
<evidence type="ECO:0000256" key="4">
    <source>
        <dbReference type="ARBA" id="ARBA00022485"/>
    </source>
</evidence>
<protein>
    <submittedName>
        <fullName evidence="10">Sulfur reductase chain A</fullName>
    </submittedName>
</protein>
<gene>
    <name evidence="10" type="primary">psrA</name>
    <name evidence="10" type="ORF">NCTC10684_02783</name>
</gene>
<evidence type="ECO:0000256" key="2">
    <source>
        <dbReference type="ARBA" id="ARBA00004196"/>
    </source>
</evidence>
<keyword evidence="4" id="KW-0004">4Fe-4S</keyword>
<dbReference type="SUPFAM" id="SSF50692">
    <property type="entry name" value="ADC-like"/>
    <property type="match status" value="1"/>
</dbReference>
<dbReference type="InterPro" id="IPR006963">
    <property type="entry name" value="Mopterin_OxRdtase_4Fe-4S_dom"/>
</dbReference>
<dbReference type="InterPro" id="IPR006656">
    <property type="entry name" value="Mopterin_OxRdtase"/>
</dbReference>
<keyword evidence="5" id="KW-0479">Metal-binding</keyword>
<evidence type="ECO:0000256" key="5">
    <source>
        <dbReference type="ARBA" id="ARBA00022723"/>
    </source>
</evidence>
<evidence type="ECO:0000256" key="6">
    <source>
        <dbReference type="ARBA" id="ARBA00023002"/>
    </source>
</evidence>
<evidence type="ECO:0000256" key="3">
    <source>
        <dbReference type="ARBA" id="ARBA00010312"/>
    </source>
</evidence>
<dbReference type="Pfam" id="PF04879">
    <property type="entry name" value="Molybdop_Fe4S4"/>
    <property type="match status" value="1"/>
</dbReference>
<keyword evidence="7" id="KW-0408">Iron</keyword>
<dbReference type="Pfam" id="PF00384">
    <property type="entry name" value="Molybdopterin"/>
    <property type="match status" value="1"/>
</dbReference>
<evidence type="ECO:0000313" key="10">
    <source>
        <dbReference type="EMBL" id="SUU89542.1"/>
    </source>
</evidence>
<proteinExistence type="inferred from homology"/>
<sequence>MTSEPHVALSEPVSDEVRKTTCYMCACRCGIDVHLKDGKVRYIEGNRDHPVNRGVLCAKGSAGIMQHYAPARLRAPLLRTGPRGSGEFKEISWDEALELATGWLDGVRQADPKKLAFFTGRDQSQSLTGFWAQQFGTPNYAAHGGFCSVNMAAAGIMTIGGAFWEFGAPDWDRTKLFVMFGVAEDHDSNPLKIGISKLKKRGARFVSVNPVRTGYSAVADNWIGIRPGTDGLLILAVIHELLKARKIDVDYIVRYSNATWLVVDAPGTAEHGLFVRDAEGKPQIFESVTEQVVALGSKGARAALSGRVELPDGRFAVPSFQLLAEKYLDPQYAPEAVAGETGVAADVIRGLAAEIARVAFDEAITIDQPWTDMNGERHEAFVGRPVSFHAMRGLSAHSNGFQTARALHMLQVLIGAVDCPGAFRFEPPYPKPIEAHPTPHGKAEHFGSNKPLSGPHLGFPRGPEDLLIDADGKPMRIDKAFSWDAPISAHGLMHMVIANAHAGDPYPIDLMFLYMANMAWNSSMNTAGVIKMLEDKDPATGAYRIPKIIYSDAYSSEMVAYADLVLPDTTYLERHDCISLLDRPISEPDAVQDAIRWPVVEPDRNVRGFQSVLIDLGARLKLPGFVDSRGKALYADYADYIVRHERRPGIGPLAGFRGSNGDRAGRGAINRNQLDRYIENGSFFSAHIPLEAQFFKHANKAYQDFAVRMGFFDEPKPVTFQLYQESLQKFRLSAEGLREPVAPETHRERILATFDPLPMWYRPFEEAAVSREDYPYHAITQRPAAMYHSWGSMNAWLRQIHTRNPLYVPDPICDEIGLVDGDWVWVISHHGRIKVEVARMEAVNSSTIWTWNAIGKRAGAWALDKDAPEAKKGFLMNHLIHELLPPKGDGMRWSNSDPVTGQAAWYDLRVRIEKAEPAEVSEPHLAAVAQPGGGRPHVDELRYGQEWAK</sequence>
<dbReference type="SMART" id="SM00926">
    <property type="entry name" value="Molybdop_Fe4S4"/>
    <property type="match status" value="1"/>
</dbReference>
<dbReference type="RefSeq" id="WP_115733782.1">
    <property type="nucleotide sequence ID" value="NZ_BAAAVY010000002.1"/>
</dbReference>
<dbReference type="PANTHER" id="PTHR43598:SF5">
    <property type="entry name" value="DMSO REDUCTASE CHAIN A"/>
    <property type="match status" value="1"/>
</dbReference>
<accession>A0A380WMJ7</accession>
<keyword evidence="6" id="KW-0560">Oxidoreductase</keyword>
<dbReference type="Gene3D" id="3.40.50.740">
    <property type="match status" value="1"/>
</dbReference>
<comment type="subcellular location">
    <subcellularLocation>
        <location evidence="2">Cell envelope</location>
    </subcellularLocation>
</comment>
<evidence type="ECO:0000256" key="8">
    <source>
        <dbReference type="ARBA" id="ARBA00023014"/>
    </source>
</evidence>
<dbReference type="AlphaFoldDB" id="A0A380WMJ7"/>
<dbReference type="EMBL" id="UFSM01000001">
    <property type="protein sequence ID" value="SUU89542.1"/>
    <property type="molecule type" value="Genomic_DNA"/>
</dbReference>
<dbReference type="OrthoDB" id="9810782at2"/>
<dbReference type="Gene3D" id="2.40.40.20">
    <property type="match status" value="1"/>
</dbReference>
<dbReference type="Gene3D" id="3.40.228.10">
    <property type="entry name" value="Dimethylsulfoxide Reductase, domain 2"/>
    <property type="match status" value="1"/>
</dbReference>
<dbReference type="PROSITE" id="PS51669">
    <property type="entry name" value="4FE4S_MOW_BIS_MGD"/>
    <property type="match status" value="1"/>
</dbReference>
<dbReference type="GO" id="GO:0046872">
    <property type="term" value="F:metal ion binding"/>
    <property type="evidence" value="ECO:0007669"/>
    <property type="project" value="UniProtKB-KW"/>
</dbReference>
<dbReference type="GO" id="GO:0016491">
    <property type="term" value="F:oxidoreductase activity"/>
    <property type="evidence" value="ECO:0007669"/>
    <property type="project" value="UniProtKB-KW"/>
</dbReference>
<comment type="similarity">
    <text evidence="3">Belongs to the prokaryotic molybdopterin-containing oxidoreductase family.</text>
</comment>
<dbReference type="InterPro" id="IPR009010">
    <property type="entry name" value="Asp_de-COase-like_dom_sf"/>
</dbReference>
<dbReference type="GO" id="GO:0051539">
    <property type="term" value="F:4 iron, 4 sulfur cluster binding"/>
    <property type="evidence" value="ECO:0007669"/>
    <property type="project" value="UniProtKB-KW"/>
</dbReference>
<evidence type="ECO:0000313" key="11">
    <source>
        <dbReference type="Proteomes" id="UP000254701"/>
    </source>
</evidence>
<dbReference type="CDD" id="cd02783">
    <property type="entry name" value="MopB_CT_2"/>
    <property type="match status" value="1"/>
</dbReference>
<keyword evidence="8" id="KW-0411">Iron-sulfur</keyword>
<name>A0A380WMJ7_AMIAI</name>